<dbReference type="PIRSF" id="PIRSF000808">
    <property type="entry name" value="GalT"/>
    <property type="match status" value="1"/>
</dbReference>
<reference evidence="13" key="1">
    <citation type="submission" date="2017-09" db="EMBL/GenBank/DDBJ databases">
        <title>Depth-based differentiation of microbial function through sediment-hosted aquifers and enrichment of novel symbionts in the deep terrestrial subsurface.</title>
        <authorList>
            <person name="Probst A.J."/>
            <person name="Ladd B."/>
            <person name="Jarett J.K."/>
            <person name="Geller-Mcgrath D.E."/>
            <person name="Sieber C.M.K."/>
            <person name="Emerson J.B."/>
            <person name="Anantharaman K."/>
            <person name="Thomas B.C."/>
            <person name="Malmstrom R."/>
            <person name="Stieglmeier M."/>
            <person name="Klingl A."/>
            <person name="Woyke T."/>
            <person name="Ryan C.M."/>
            <person name="Banfield J.F."/>
        </authorList>
    </citation>
    <scope>NUCLEOTIDE SEQUENCE [LARGE SCALE GENOMIC DNA]</scope>
</reference>
<dbReference type="InterPro" id="IPR005849">
    <property type="entry name" value="GalP_Utransf_N"/>
</dbReference>
<name>A0A2H0WXF0_9BACT</name>
<comment type="cofactor">
    <cofactor evidence="9">
        <name>Zn(2+)</name>
        <dbReference type="ChEBI" id="CHEBI:29105"/>
    </cofactor>
    <text evidence="9">Binds 1 zinc ion per subunit.</text>
</comment>
<sequence>MAKRPKFPSELRFDPLSHDWVIIATGRGKRPETFKKERKREIIPSQKNCPLCQIDKGKMILSLGNTFVIPNKYPALIPSNNLNEKSDGPYQKMDGVGYHEVIITREHRKSIAQLSVGQVRELIDVYQLRYLDLMKRKFVKYVSIFHNHGEEAGASIFHPHSQIVASPVIDPDLNRAISNSQKYFQEKKKCIYCLMNQWDEKAKKRVVFENREFLVVCPFVSKTAFEMIISPKKHLPYFEKITEDEKKYLAQALQVALKKVHRALGNPPYNFYLHTAPCDGRNYDFYHWHWTILPKTAIWAGFELCTGIEISTIEPEKAAAYLKKQK</sequence>
<dbReference type="NCBIfam" id="TIGR00209">
    <property type="entry name" value="galT_1"/>
    <property type="match status" value="1"/>
</dbReference>
<proteinExistence type="inferred from homology"/>
<dbReference type="EC" id="2.7.7.12" evidence="7"/>
<keyword evidence="5 9" id="KW-0862">Zinc</keyword>
<evidence type="ECO:0000313" key="12">
    <source>
        <dbReference type="EMBL" id="PIS17322.1"/>
    </source>
</evidence>
<comment type="caution">
    <text evidence="12">The sequence shown here is derived from an EMBL/GenBank/DDBJ whole genome shotgun (WGS) entry which is preliminary data.</text>
</comment>
<dbReference type="EMBL" id="PEZD01000027">
    <property type="protein sequence ID" value="PIS17322.1"/>
    <property type="molecule type" value="Genomic_DNA"/>
</dbReference>
<dbReference type="GO" id="GO:0008108">
    <property type="term" value="F:UDP-glucose:hexose-1-phosphate uridylyltransferase activity"/>
    <property type="evidence" value="ECO:0007669"/>
    <property type="project" value="UniProtKB-UniRule"/>
</dbReference>
<feature type="binding site" evidence="9">
    <location>
        <position position="52"/>
    </location>
    <ligand>
        <name>Zn(2+)</name>
        <dbReference type="ChEBI" id="CHEBI:29105"/>
    </ligand>
</feature>
<evidence type="ECO:0000259" key="10">
    <source>
        <dbReference type="Pfam" id="PF01087"/>
    </source>
</evidence>
<gene>
    <name evidence="12" type="primary">galT</name>
    <name evidence="12" type="ORF">COT59_01255</name>
</gene>
<feature type="binding site" evidence="9">
    <location>
        <position position="107"/>
    </location>
    <ligand>
        <name>Zn(2+)</name>
        <dbReference type="ChEBI" id="CHEBI:29105"/>
    </ligand>
</feature>
<feature type="binding site" evidence="9">
    <location>
        <position position="49"/>
    </location>
    <ligand>
        <name>Zn(2+)</name>
        <dbReference type="ChEBI" id="CHEBI:29105"/>
    </ligand>
</feature>
<accession>A0A2H0WXF0</accession>
<dbReference type="Gene3D" id="3.30.428.10">
    <property type="entry name" value="HIT-like"/>
    <property type="match status" value="2"/>
</dbReference>
<evidence type="ECO:0000256" key="5">
    <source>
        <dbReference type="ARBA" id="ARBA00022833"/>
    </source>
</evidence>
<protein>
    <recommendedName>
        <fullName evidence="7">Galactose-1-phosphate uridylyltransferase</fullName>
        <ecNumber evidence="7">2.7.7.12</ecNumber>
    </recommendedName>
</protein>
<dbReference type="AlphaFoldDB" id="A0A2H0WXF0"/>
<dbReference type="GO" id="GO:0006012">
    <property type="term" value="P:galactose metabolic process"/>
    <property type="evidence" value="ECO:0007669"/>
    <property type="project" value="UniProtKB-UniRule"/>
</dbReference>
<dbReference type="SUPFAM" id="SSF54197">
    <property type="entry name" value="HIT-like"/>
    <property type="match status" value="2"/>
</dbReference>
<dbReference type="InterPro" id="IPR001937">
    <property type="entry name" value="GalP_UDPtransf1"/>
</dbReference>
<evidence type="ECO:0000256" key="1">
    <source>
        <dbReference type="ARBA" id="ARBA00010951"/>
    </source>
</evidence>
<feature type="binding site" evidence="9">
    <location>
        <position position="158"/>
    </location>
    <ligand>
        <name>Zn(2+)</name>
        <dbReference type="ChEBI" id="CHEBI:29105"/>
    </ligand>
</feature>
<feature type="domain" description="Galactose-1-phosphate uridyl transferase N-terminal" evidence="10">
    <location>
        <begin position="9"/>
        <end position="167"/>
    </location>
</feature>
<feature type="active site" description="Tele-UMP-histidine intermediate" evidence="8">
    <location>
        <position position="160"/>
    </location>
</feature>
<dbReference type="PANTHER" id="PTHR42763:SF2">
    <property type="entry name" value="ADP-GLUCOSE PHOSPHORYLASE"/>
    <property type="match status" value="1"/>
</dbReference>
<evidence type="ECO:0000256" key="4">
    <source>
        <dbReference type="ARBA" id="ARBA00022723"/>
    </source>
</evidence>
<dbReference type="Pfam" id="PF02744">
    <property type="entry name" value="GalP_UDP_tr_C"/>
    <property type="match status" value="1"/>
</dbReference>
<comment type="similarity">
    <text evidence="1">Belongs to the galactose-1-phosphate uridylyltransferase type 1 family.</text>
</comment>
<dbReference type="UniPathway" id="UPA00214"/>
<keyword evidence="2 12" id="KW-0808">Transferase</keyword>
<evidence type="ECO:0000256" key="7">
    <source>
        <dbReference type="NCBIfam" id="TIGR00209"/>
    </source>
</evidence>
<organism evidence="12 13">
    <name type="scientific">Candidatus Nealsonbacteria bacterium CG09_land_8_20_14_0_10_42_14</name>
    <dbReference type="NCBI Taxonomy" id="1974707"/>
    <lineage>
        <taxon>Bacteria</taxon>
        <taxon>Candidatus Nealsoniibacteriota</taxon>
    </lineage>
</organism>
<evidence type="ECO:0000256" key="8">
    <source>
        <dbReference type="PIRSR" id="PIRSR000808-1"/>
    </source>
</evidence>
<keyword evidence="3 12" id="KW-0548">Nucleotidyltransferase</keyword>
<dbReference type="Pfam" id="PF01087">
    <property type="entry name" value="GalP_UDP_transf"/>
    <property type="match status" value="1"/>
</dbReference>
<evidence type="ECO:0000259" key="11">
    <source>
        <dbReference type="Pfam" id="PF02744"/>
    </source>
</evidence>
<evidence type="ECO:0000256" key="9">
    <source>
        <dbReference type="PIRSR" id="PIRSR000808-3"/>
    </source>
</evidence>
<dbReference type="InterPro" id="IPR036265">
    <property type="entry name" value="HIT-like_sf"/>
</dbReference>
<dbReference type="InterPro" id="IPR053177">
    <property type="entry name" value="ADP-glucose_phosphorylase"/>
</dbReference>
<dbReference type="InterPro" id="IPR005850">
    <property type="entry name" value="GalP_Utransf_C"/>
</dbReference>
<evidence type="ECO:0000256" key="6">
    <source>
        <dbReference type="ARBA" id="ARBA00023277"/>
    </source>
</evidence>
<evidence type="ECO:0000256" key="3">
    <source>
        <dbReference type="ARBA" id="ARBA00022695"/>
    </source>
</evidence>
<feature type="domain" description="Galactose-1-phosphate uridyl transferase C-terminal" evidence="11">
    <location>
        <begin position="179"/>
        <end position="291"/>
    </location>
</feature>
<dbReference type="GO" id="GO:0008270">
    <property type="term" value="F:zinc ion binding"/>
    <property type="evidence" value="ECO:0007669"/>
    <property type="project" value="InterPro"/>
</dbReference>
<evidence type="ECO:0000256" key="2">
    <source>
        <dbReference type="ARBA" id="ARBA00022679"/>
    </source>
</evidence>
<evidence type="ECO:0000313" key="13">
    <source>
        <dbReference type="Proteomes" id="UP000229675"/>
    </source>
</evidence>
<keyword evidence="4 9" id="KW-0479">Metal-binding</keyword>
<dbReference type="Proteomes" id="UP000229675">
    <property type="component" value="Unassembled WGS sequence"/>
</dbReference>
<dbReference type="PANTHER" id="PTHR42763">
    <property type="entry name" value="ADP-GLUCOSE PHOSPHORYLASE"/>
    <property type="match status" value="1"/>
</dbReference>
<keyword evidence="6" id="KW-0119">Carbohydrate metabolism</keyword>